<protein>
    <submittedName>
        <fullName evidence="2">Uncharacterized protein</fullName>
    </submittedName>
</protein>
<gene>
    <name evidence="2" type="ORF">Ocin01_19446</name>
</gene>
<comment type="caution">
    <text evidence="2">The sequence shown here is derived from an EMBL/GenBank/DDBJ whole genome shotgun (WGS) entry which is preliminary data.</text>
</comment>
<organism evidence="2 3">
    <name type="scientific">Orchesella cincta</name>
    <name type="common">Springtail</name>
    <name type="synonym">Podura cincta</name>
    <dbReference type="NCBI Taxonomy" id="48709"/>
    <lineage>
        <taxon>Eukaryota</taxon>
        <taxon>Metazoa</taxon>
        <taxon>Ecdysozoa</taxon>
        <taxon>Arthropoda</taxon>
        <taxon>Hexapoda</taxon>
        <taxon>Collembola</taxon>
        <taxon>Entomobryomorpha</taxon>
        <taxon>Entomobryoidea</taxon>
        <taxon>Orchesellidae</taxon>
        <taxon>Orchesellinae</taxon>
        <taxon>Orchesella</taxon>
    </lineage>
</organism>
<name>A0A1D2M2P2_ORCCI</name>
<dbReference type="Proteomes" id="UP000094527">
    <property type="component" value="Unassembled WGS sequence"/>
</dbReference>
<keyword evidence="3" id="KW-1185">Reference proteome</keyword>
<keyword evidence="1" id="KW-0472">Membrane</keyword>
<keyword evidence="1" id="KW-1133">Transmembrane helix</keyword>
<evidence type="ECO:0000313" key="3">
    <source>
        <dbReference type="Proteomes" id="UP000094527"/>
    </source>
</evidence>
<reference evidence="2 3" key="1">
    <citation type="journal article" date="2016" name="Genome Biol. Evol.">
        <title>Gene Family Evolution Reflects Adaptation to Soil Environmental Stressors in the Genome of the Collembolan Orchesella cincta.</title>
        <authorList>
            <person name="Faddeeva-Vakhrusheva A."/>
            <person name="Derks M.F."/>
            <person name="Anvar S.Y."/>
            <person name="Agamennone V."/>
            <person name="Suring W."/>
            <person name="Smit S."/>
            <person name="van Straalen N.M."/>
            <person name="Roelofs D."/>
        </authorList>
    </citation>
    <scope>NUCLEOTIDE SEQUENCE [LARGE SCALE GENOMIC DNA]</scope>
    <source>
        <tissue evidence="2">Mixed pool</tissue>
    </source>
</reference>
<evidence type="ECO:0000313" key="2">
    <source>
        <dbReference type="EMBL" id="ODM87237.1"/>
    </source>
</evidence>
<dbReference type="AlphaFoldDB" id="A0A1D2M2P2"/>
<feature type="transmembrane region" description="Helical" evidence="1">
    <location>
        <begin position="88"/>
        <end position="106"/>
    </location>
</feature>
<feature type="transmembrane region" description="Helical" evidence="1">
    <location>
        <begin position="112"/>
        <end position="138"/>
    </location>
</feature>
<dbReference type="EMBL" id="LJIJ01005818">
    <property type="protein sequence ID" value="ODM87237.1"/>
    <property type="molecule type" value="Genomic_DNA"/>
</dbReference>
<feature type="transmembrane region" description="Helical" evidence="1">
    <location>
        <begin position="65"/>
        <end position="83"/>
    </location>
</feature>
<sequence length="200" mass="21893">MRLQLYVGTLPCTSLVKAVKVLAIADIGWCLLNIIMISFVLVDLYHPGTLYPEFKEMTRKIGKPVSFLSLSIYILGFSLPSVYFGLKAVDLVFSLVIAILQVPLYTNKAPEVAVASFLIFGAVTIHIYILLVVLSLIIQICEEKRLQGPAGDAAQLKVSSKNLEAGDYPGEQPDLSRGVSAGSFLYICRSLNTMTFSNDL</sequence>
<keyword evidence="1" id="KW-0812">Transmembrane</keyword>
<evidence type="ECO:0000256" key="1">
    <source>
        <dbReference type="SAM" id="Phobius"/>
    </source>
</evidence>
<feature type="transmembrane region" description="Helical" evidence="1">
    <location>
        <begin position="21"/>
        <end position="45"/>
    </location>
</feature>
<proteinExistence type="predicted"/>
<accession>A0A1D2M2P2</accession>